<keyword evidence="8" id="KW-0560">Oxidoreductase</keyword>
<dbReference type="Proteomes" id="UP001295423">
    <property type="component" value="Unassembled WGS sequence"/>
</dbReference>
<dbReference type="InterPro" id="IPR006620">
    <property type="entry name" value="Pro_4_hyd_alph"/>
</dbReference>
<reference evidence="13" key="1">
    <citation type="submission" date="2023-08" db="EMBL/GenBank/DDBJ databases">
        <authorList>
            <person name="Audoor S."/>
            <person name="Bilcke G."/>
        </authorList>
    </citation>
    <scope>NUCLEOTIDE SEQUENCE</scope>
</reference>
<dbReference type="PROSITE" id="PS51471">
    <property type="entry name" value="FE2OG_OXY"/>
    <property type="match status" value="1"/>
</dbReference>
<comment type="subcellular location">
    <subcellularLocation>
        <location evidence="3">Endomembrane system</location>
    </subcellularLocation>
    <subcellularLocation>
        <location evidence="2">Membrane</location>
        <topology evidence="2">Single-pass membrane protein</topology>
    </subcellularLocation>
</comment>
<evidence type="ECO:0000256" key="2">
    <source>
        <dbReference type="ARBA" id="ARBA00004167"/>
    </source>
</evidence>
<dbReference type="InterPro" id="IPR003582">
    <property type="entry name" value="ShKT_dom"/>
</dbReference>
<dbReference type="Gene3D" id="2.60.120.620">
    <property type="entry name" value="q2cbj1_9rhob like domain"/>
    <property type="match status" value="1"/>
</dbReference>
<evidence type="ECO:0000313" key="13">
    <source>
        <dbReference type="EMBL" id="CAJ1947073.1"/>
    </source>
</evidence>
<evidence type="ECO:0000256" key="11">
    <source>
        <dbReference type="SAM" id="MobiDB-lite"/>
    </source>
</evidence>
<name>A0AAD2JGE3_9STRA</name>
<evidence type="ECO:0000256" key="8">
    <source>
        <dbReference type="ARBA" id="ARBA00023002"/>
    </source>
</evidence>
<proteinExistence type="predicted"/>
<keyword evidence="9" id="KW-0408">Iron</keyword>
<evidence type="ECO:0000256" key="5">
    <source>
        <dbReference type="ARBA" id="ARBA00022723"/>
    </source>
</evidence>
<dbReference type="InterPro" id="IPR045054">
    <property type="entry name" value="P4HA-like"/>
</dbReference>
<evidence type="ECO:0000256" key="6">
    <source>
        <dbReference type="ARBA" id="ARBA00022964"/>
    </source>
</evidence>
<dbReference type="AlphaFoldDB" id="A0AAD2JGE3"/>
<dbReference type="SMART" id="SM00702">
    <property type="entry name" value="P4Hc"/>
    <property type="match status" value="1"/>
</dbReference>
<dbReference type="GO" id="GO:0004656">
    <property type="term" value="F:procollagen-proline 4-dioxygenase activity"/>
    <property type="evidence" value="ECO:0007669"/>
    <property type="project" value="TreeGrafter"/>
</dbReference>
<comment type="cofactor">
    <cofactor evidence="1">
        <name>L-ascorbate</name>
        <dbReference type="ChEBI" id="CHEBI:38290"/>
    </cofactor>
</comment>
<evidence type="ECO:0000259" key="12">
    <source>
        <dbReference type="PROSITE" id="PS51471"/>
    </source>
</evidence>
<keyword evidence="4" id="KW-0812">Transmembrane</keyword>
<dbReference type="GO" id="GO:0016020">
    <property type="term" value="C:membrane"/>
    <property type="evidence" value="ECO:0007669"/>
    <property type="project" value="UniProtKB-SubCell"/>
</dbReference>
<evidence type="ECO:0000256" key="7">
    <source>
        <dbReference type="ARBA" id="ARBA00022989"/>
    </source>
</evidence>
<feature type="region of interest" description="Disordered" evidence="11">
    <location>
        <begin position="595"/>
        <end position="616"/>
    </location>
</feature>
<evidence type="ECO:0000256" key="9">
    <source>
        <dbReference type="ARBA" id="ARBA00023004"/>
    </source>
</evidence>
<dbReference type="GO" id="GO:0031418">
    <property type="term" value="F:L-ascorbic acid binding"/>
    <property type="evidence" value="ECO:0007669"/>
    <property type="project" value="InterPro"/>
</dbReference>
<evidence type="ECO:0000313" key="14">
    <source>
        <dbReference type="Proteomes" id="UP001295423"/>
    </source>
</evidence>
<organism evidence="13 14">
    <name type="scientific">Cylindrotheca closterium</name>
    <dbReference type="NCBI Taxonomy" id="2856"/>
    <lineage>
        <taxon>Eukaryota</taxon>
        <taxon>Sar</taxon>
        <taxon>Stramenopiles</taxon>
        <taxon>Ochrophyta</taxon>
        <taxon>Bacillariophyta</taxon>
        <taxon>Bacillariophyceae</taxon>
        <taxon>Bacillariophycidae</taxon>
        <taxon>Bacillariales</taxon>
        <taxon>Bacillariaceae</taxon>
        <taxon>Cylindrotheca</taxon>
    </lineage>
</organism>
<keyword evidence="10" id="KW-0472">Membrane</keyword>
<evidence type="ECO:0000256" key="1">
    <source>
        <dbReference type="ARBA" id="ARBA00001961"/>
    </source>
</evidence>
<accession>A0AAD2JGE3</accession>
<feature type="region of interest" description="Disordered" evidence="11">
    <location>
        <begin position="74"/>
        <end position="94"/>
    </location>
</feature>
<dbReference type="EMBL" id="CAKOGP040001725">
    <property type="protein sequence ID" value="CAJ1947073.1"/>
    <property type="molecule type" value="Genomic_DNA"/>
</dbReference>
<comment type="caution">
    <text evidence="13">The sequence shown here is derived from an EMBL/GenBank/DDBJ whole genome shotgun (WGS) entry which is preliminary data.</text>
</comment>
<dbReference type="GO" id="GO:0005783">
    <property type="term" value="C:endoplasmic reticulum"/>
    <property type="evidence" value="ECO:0007669"/>
    <property type="project" value="TreeGrafter"/>
</dbReference>
<keyword evidence="7" id="KW-1133">Transmembrane helix</keyword>
<keyword evidence="5" id="KW-0479">Metal-binding</keyword>
<keyword evidence="14" id="KW-1185">Reference proteome</keyword>
<feature type="compositionally biased region" description="Acidic residues" evidence="11">
    <location>
        <begin position="652"/>
        <end position="671"/>
    </location>
</feature>
<dbReference type="PANTHER" id="PTHR10869:SF235">
    <property type="entry name" value="PROCOLLAGEN-PROLINE 4-DIOXYGENASE"/>
    <property type="match status" value="1"/>
</dbReference>
<gene>
    <name evidence="13" type="ORF">CYCCA115_LOCUS10964</name>
</gene>
<evidence type="ECO:0000256" key="3">
    <source>
        <dbReference type="ARBA" id="ARBA00004308"/>
    </source>
</evidence>
<dbReference type="SMART" id="SM00254">
    <property type="entry name" value="ShKT"/>
    <property type="match status" value="2"/>
</dbReference>
<evidence type="ECO:0000256" key="4">
    <source>
        <dbReference type="ARBA" id="ARBA00022692"/>
    </source>
</evidence>
<protein>
    <recommendedName>
        <fullName evidence="12">Fe2OG dioxygenase domain-containing protein</fullName>
    </recommendedName>
</protein>
<evidence type="ECO:0000256" key="10">
    <source>
        <dbReference type="ARBA" id="ARBA00023136"/>
    </source>
</evidence>
<dbReference type="InterPro" id="IPR044862">
    <property type="entry name" value="Pro_4_hyd_alph_FE2OG_OXY"/>
</dbReference>
<feature type="region of interest" description="Disordered" evidence="11">
    <location>
        <begin position="648"/>
        <end position="671"/>
    </location>
</feature>
<feature type="domain" description="Fe2OG dioxygenase" evidence="12">
    <location>
        <begin position="414"/>
        <end position="552"/>
    </location>
</feature>
<dbReference type="GO" id="GO:0005506">
    <property type="term" value="F:iron ion binding"/>
    <property type="evidence" value="ECO:0007669"/>
    <property type="project" value="InterPro"/>
</dbReference>
<dbReference type="PANTHER" id="PTHR10869">
    <property type="entry name" value="PROLYL 4-HYDROXYLASE ALPHA SUBUNIT"/>
    <property type="match status" value="1"/>
</dbReference>
<dbReference type="Pfam" id="PF01549">
    <property type="entry name" value="ShK"/>
    <property type="match status" value="2"/>
</dbReference>
<dbReference type="InterPro" id="IPR005123">
    <property type="entry name" value="Oxoglu/Fe-dep_dioxygenase_dom"/>
</dbReference>
<keyword evidence="6" id="KW-0223">Dioxygenase</keyword>
<dbReference type="Pfam" id="PF13640">
    <property type="entry name" value="2OG-FeII_Oxy_3"/>
    <property type="match status" value="1"/>
</dbReference>
<sequence length="671" mass="75350">MMIIQLPFAPTSLAYREKDEEIPDWDLTAKLWELVDQMDFLNQEHPPSIPFSERTKKGSFGFYFPSLEAQNCQADGDKGQCPSTDSSDDEDDEEEEECVDKHELCEKLAQLGECLYVESDDCPKSCLTCKNPPADDDSATTYSIGRKQTMSKDFLSGVREDIEEVKEEWESFSGDLSVLNLEMPVETDEELVEAVAKQIIGTQEYMANVVMVDPEYEDVRRSCQNYLGHCEIYAAIGYCENNFMGGEDFLMMRQKCAPACRACDDYELLQPCLANFDHNFYHEGELDTLFRRMVGELDISKSDLPYKPSIHARPGGQSKADYLAENGTISSNEPVDGAWLVTLEDFLTPEECDRFIELGALEGYSRSGLQEGEDKKKHRTSVNAWCSAKHCDKDPIAQSVVQRISETTGMPSGYSEPLQLLKYTEGQYYKMHHDVDLPLETSWPQGPRVLTFFLYLNEVEEGGATRMVDITHKNDAYAPGDLLDECVKEANTTAAKAACALIEMDIKPKRGMALVWPNVNDNDMMQKESGTWHEALPVIKGVKYGANAWFRLRRFDRECDTKAYETWLESHNMTYTSDDDDDDDDEAVLSMETLHGGANSTTTVQSKKEKMEQGDATTITTTTTTVSTTPTTVTTTTTKVITTTTVTPVAELENDSSDDSEDDEWVDGSVS</sequence>